<dbReference type="AlphaFoldDB" id="A0A7R9KAZ8"/>
<sequence>MDLQYPRGRFKFSTVTARSRRILS</sequence>
<gene>
    <name evidence="1" type="ORF">TGEB3V08_LOCUS11987</name>
</gene>
<proteinExistence type="predicted"/>
<dbReference type="EMBL" id="OE867492">
    <property type="protein sequence ID" value="CAD7617382.1"/>
    <property type="molecule type" value="Genomic_DNA"/>
</dbReference>
<reference evidence="1" key="1">
    <citation type="submission" date="2020-11" db="EMBL/GenBank/DDBJ databases">
        <authorList>
            <person name="Tran Van P."/>
        </authorList>
    </citation>
    <scope>NUCLEOTIDE SEQUENCE</scope>
</reference>
<name>A0A7R9KAZ8_TIMGE</name>
<accession>A0A7R9KAZ8</accession>
<protein>
    <submittedName>
        <fullName evidence="1">Uncharacterized protein</fullName>
    </submittedName>
</protein>
<evidence type="ECO:0000313" key="1">
    <source>
        <dbReference type="EMBL" id="CAD7617382.1"/>
    </source>
</evidence>
<organism evidence="1">
    <name type="scientific">Timema genevievae</name>
    <name type="common">Walking stick</name>
    <dbReference type="NCBI Taxonomy" id="629358"/>
    <lineage>
        <taxon>Eukaryota</taxon>
        <taxon>Metazoa</taxon>
        <taxon>Ecdysozoa</taxon>
        <taxon>Arthropoda</taxon>
        <taxon>Hexapoda</taxon>
        <taxon>Insecta</taxon>
        <taxon>Pterygota</taxon>
        <taxon>Neoptera</taxon>
        <taxon>Polyneoptera</taxon>
        <taxon>Phasmatodea</taxon>
        <taxon>Timematodea</taxon>
        <taxon>Timematoidea</taxon>
        <taxon>Timematidae</taxon>
        <taxon>Timema</taxon>
    </lineage>
</organism>